<keyword evidence="2" id="KW-0805">Transcription regulation</keyword>
<evidence type="ECO:0000256" key="3">
    <source>
        <dbReference type="ARBA" id="ARBA00023125"/>
    </source>
</evidence>
<dbReference type="SUPFAM" id="SSF53850">
    <property type="entry name" value="Periplasmic binding protein-like II"/>
    <property type="match status" value="1"/>
</dbReference>
<comment type="similarity">
    <text evidence="1">Belongs to the LysR transcriptional regulatory family.</text>
</comment>
<dbReference type="SUPFAM" id="SSF46785">
    <property type="entry name" value="Winged helix' DNA-binding domain"/>
    <property type="match status" value="1"/>
</dbReference>
<sequence>MTLEQLRIFIAVAERQHVTAAARFLNLTQSAVSNAIAALEEQHALKLFDRVGRGIVLNSYGQLFLAEARAVMARAMQAETLLAELNGLNAGTLRVQASQTIVSYWLPRYLAHFHTLYPNIAIDIQSGNTKDVAEATLQGACELGFIEGAVSYPQLTQENIGQDKLTLIAAPNHPLGKQHHIAPQDLMQAHWVAREQGSGTRSSLEKTLAKAGCPAHALHISMTLPSNEAVLNAAQNGIGIAGLSEYVVKSALEAHTVLPLKFDLPARYFKVLHHKERRPTHAANAFLAMLRNQPAAQ</sequence>
<keyword evidence="4" id="KW-0804">Transcription</keyword>
<comment type="caution">
    <text evidence="6">The sequence shown here is derived from an EMBL/GenBank/DDBJ whole genome shotgun (WGS) entry which is preliminary data.</text>
</comment>
<organism evidence="6 7">
    <name type="scientific">Acetobacter orientalis</name>
    <dbReference type="NCBI Taxonomy" id="146474"/>
    <lineage>
        <taxon>Bacteria</taxon>
        <taxon>Pseudomonadati</taxon>
        <taxon>Pseudomonadota</taxon>
        <taxon>Alphaproteobacteria</taxon>
        <taxon>Acetobacterales</taxon>
        <taxon>Acetobacteraceae</taxon>
        <taxon>Acetobacter</taxon>
    </lineage>
</organism>
<name>A0A252BFF4_9PROT</name>
<gene>
    <name evidence="6" type="ORF">HK15_01755</name>
</gene>
<reference evidence="6 7" key="1">
    <citation type="submission" date="2014-06" db="EMBL/GenBank/DDBJ databases">
        <authorList>
            <person name="Ju J."/>
            <person name="Zhang J."/>
        </authorList>
    </citation>
    <scope>NUCLEOTIDE SEQUENCE [LARGE SCALE GENOMIC DNA]</scope>
    <source>
        <strain evidence="6">DmW_048</strain>
    </source>
</reference>
<dbReference type="GO" id="GO:0003700">
    <property type="term" value="F:DNA-binding transcription factor activity"/>
    <property type="evidence" value="ECO:0007669"/>
    <property type="project" value="InterPro"/>
</dbReference>
<dbReference type="GO" id="GO:0000976">
    <property type="term" value="F:transcription cis-regulatory region binding"/>
    <property type="evidence" value="ECO:0007669"/>
    <property type="project" value="TreeGrafter"/>
</dbReference>
<feature type="domain" description="HTH lysR-type" evidence="5">
    <location>
        <begin position="1"/>
        <end position="58"/>
    </location>
</feature>
<dbReference type="InterPro" id="IPR000847">
    <property type="entry name" value="LysR_HTH_N"/>
</dbReference>
<evidence type="ECO:0000259" key="5">
    <source>
        <dbReference type="PROSITE" id="PS50931"/>
    </source>
</evidence>
<dbReference type="InterPro" id="IPR005119">
    <property type="entry name" value="LysR_subst-bd"/>
</dbReference>
<dbReference type="Gene3D" id="3.40.190.290">
    <property type="match status" value="1"/>
</dbReference>
<dbReference type="InterPro" id="IPR036388">
    <property type="entry name" value="WH-like_DNA-bd_sf"/>
</dbReference>
<evidence type="ECO:0000313" key="6">
    <source>
        <dbReference type="EMBL" id="OUJ03072.1"/>
    </source>
</evidence>
<dbReference type="PANTHER" id="PTHR30126">
    <property type="entry name" value="HTH-TYPE TRANSCRIPTIONAL REGULATOR"/>
    <property type="match status" value="1"/>
</dbReference>
<dbReference type="PRINTS" id="PR00039">
    <property type="entry name" value="HTHLYSR"/>
</dbReference>
<protein>
    <submittedName>
        <fullName evidence="6">LysR family transcriptional regulator</fullName>
    </submittedName>
</protein>
<dbReference type="Proteomes" id="UP000194999">
    <property type="component" value="Unassembled WGS sequence"/>
</dbReference>
<evidence type="ECO:0000256" key="2">
    <source>
        <dbReference type="ARBA" id="ARBA00023015"/>
    </source>
</evidence>
<dbReference type="RefSeq" id="WP_094754951.1">
    <property type="nucleotide sequence ID" value="NZ_JOOY01000015.1"/>
</dbReference>
<evidence type="ECO:0000313" key="7">
    <source>
        <dbReference type="Proteomes" id="UP000194999"/>
    </source>
</evidence>
<dbReference type="Gene3D" id="1.10.10.10">
    <property type="entry name" value="Winged helix-like DNA-binding domain superfamily/Winged helix DNA-binding domain"/>
    <property type="match status" value="1"/>
</dbReference>
<dbReference type="FunFam" id="1.10.10.10:FF:000001">
    <property type="entry name" value="LysR family transcriptional regulator"/>
    <property type="match status" value="1"/>
</dbReference>
<proteinExistence type="inferred from homology"/>
<dbReference type="PANTHER" id="PTHR30126:SF39">
    <property type="entry name" value="HTH-TYPE TRANSCRIPTIONAL REGULATOR CYSL"/>
    <property type="match status" value="1"/>
</dbReference>
<dbReference type="Pfam" id="PF00126">
    <property type="entry name" value="HTH_1"/>
    <property type="match status" value="1"/>
</dbReference>
<dbReference type="InterPro" id="IPR036390">
    <property type="entry name" value="WH_DNA-bd_sf"/>
</dbReference>
<dbReference type="CDD" id="cd08420">
    <property type="entry name" value="PBP2_CysL_like"/>
    <property type="match status" value="1"/>
</dbReference>
<keyword evidence="3" id="KW-0238">DNA-binding</keyword>
<dbReference type="EMBL" id="JOOY01000015">
    <property type="protein sequence ID" value="OUJ03072.1"/>
    <property type="molecule type" value="Genomic_DNA"/>
</dbReference>
<accession>A0A252BFF4</accession>
<dbReference type="PROSITE" id="PS50931">
    <property type="entry name" value="HTH_LYSR"/>
    <property type="match status" value="1"/>
</dbReference>
<evidence type="ECO:0000256" key="4">
    <source>
        <dbReference type="ARBA" id="ARBA00023163"/>
    </source>
</evidence>
<dbReference type="Pfam" id="PF03466">
    <property type="entry name" value="LysR_substrate"/>
    <property type="match status" value="1"/>
</dbReference>
<dbReference type="AlphaFoldDB" id="A0A252BFF4"/>
<evidence type="ECO:0000256" key="1">
    <source>
        <dbReference type="ARBA" id="ARBA00009437"/>
    </source>
</evidence>